<feature type="non-terminal residue" evidence="2">
    <location>
        <position position="404"/>
    </location>
</feature>
<evidence type="ECO:0000313" key="2">
    <source>
        <dbReference type="EMBL" id="GMI26443.1"/>
    </source>
</evidence>
<dbReference type="InterPro" id="IPR011989">
    <property type="entry name" value="ARM-like"/>
</dbReference>
<sequence>MATDADAPLTMGAIAKEIQQMSNKFKSDDEDADAVSPYADLEKASVLQECRVFHDSKAVKDSPRNCCTIITKLLYIMSQGEPLSSTELIDVFFGVTKLFQSKDASLRRMVYLFIKEVAEACNPDDVIIVTSSLTKDMNSDTDLYRSNSIRVLARIVDAAMLGAIERYMKQAIVDKHPLVSSSALVSASHLFEASAENATIVRRWLNEVQTSIQHTAEMTQFHALSLLYQIKQHDRLAVSKLVTQLSKNGSLKSPLATVSLIRYTSKLMADEANDGELARAGYSFLEGSLHHRSEMVTFEAAKAICCLPGVEVQDLSPAVTVLQHFLGSSKSTTRFAAMRVLSKVAMVQPMAVVKCNENMELLISDSNRNIATLAITTLLKTGNESGVDRLMKQISSFMNDIADE</sequence>
<dbReference type="PANTHER" id="PTHR10261">
    <property type="entry name" value="COATOMER SUBUNIT GAMMA"/>
    <property type="match status" value="1"/>
</dbReference>
<evidence type="ECO:0000259" key="1">
    <source>
        <dbReference type="Pfam" id="PF01602"/>
    </source>
</evidence>
<dbReference type="Gene3D" id="1.25.10.10">
    <property type="entry name" value="Leucine-rich Repeat Variant"/>
    <property type="match status" value="1"/>
</dbReference>
<dbReference type="Pfam" id="PF01602">
    <property type="entry name" value="Adaptin_N"/>
    <property type="match status" value="1"/>
</dbReference>
<proteinExistence type="predicted"/>
<dbReference type="SUPFAM" id="SSF48371">
    <property type="entry name" value="ARM repeat"/>
    <property type="match status" value="1"/>
</dbReference>
<comment type="caution">
    <text evidence="2">The sequence shown here is derived from an EMBL/GenBank/DDBJ whole genome shotgun (WGS) entry which is preliminary data.</text>
</comment>
<dbReference type="Proteomes" id="UP001165060">
    <property type="component" value="Unassembled WGS sequence"/>
</dbReference>
<protein>
    <recommendedName>
        <fullName evidence="1">Clathrin/coatomer adaptor adaptin-like N-terminal domain-containing protein</fullName>
    </recommendedName>
</protein>
<dbReference type="InterPro" id="IPR002553">
    <property type="entry name" value="Clathrin/coatomer_adapt-like_N"/>
</dbReference>
<reference evidence="2 3" key="1">
    <citation type="journal article" date="2023" name="Commun. Biol.">
        <title>Genome analysis of Parmales, the sister group of diatoms, reveals the evolutionary specialization of diatoms from phago-mixotrophs to photoautotrophs.</title>
        <authorList>
            <person name="Ban H."/>
            <person name="Sato S."/>
            <person name="Yoshikawa S."/>
            <person name="Yamada K."/>
            <person name="Nakamura Y."/>
            <person name="Ichinomiya M."/>
            <person name="Sato N."/>
            <person name="Blanc-Mathieu R."/>
            <person name="Endo H."/>
            <person name="Kuwata A."/>
            <person name="Ogata H."/>
        </authorList>
    </citation>
    <scope>NUCLEOTIDE SEQUENCE [LARGE SCALE GENOMIC DNA]</scope>
</reference>
<dbReference type="InterPro" id="IPR016024">
    <property type="entry name" value="ARM-type_fold"/>
</dbReference>
<accession>A0ABQ6MHZ4</accession>
<dbReference type="EMBL" id="BRYB01002850">
    <property type="protein sequence ID" value="GMI26443.1"/>
    <property type="molecule type" value="Genomic_DNA"/>
</dbReference>
<gene>
    <name evidence="2" type="ORF">TeGR_g12444</name>
</gene>
<feature type="domain" description="Clathrin/coatomer adaptor adaptin-like N-terminal" evidence="1">
    <location>
        <begin position="43"/>
        <end position="404"/>
    </location>
</feature>
<dbReference type="PANTHER" id="PTHR10261:SF0">
    <property type="entry name" value="COATOMER SUBUNIT GAMMA-2"/>
    <property type="match status" value="1"/>
</dbReference>
<keyword evidence="3" id="KW-1185">Reference proteome</keyword>
<evidence type="ECO:0000313" key="3">
    <source>
        <dbReference type="Proteomes" id="UP001165060"/>
    </source>
</evidence>
<organism evidence="2 3">
    <name type="scientific">Tetraparma gracilis</name>
    <dbReference type="NCBI Taxonomy" id="2962635"/>
    <lineage>
        <taxon>Eukaryota</taxon>
        <taxon>Sar</taxon>
        <taxon>Stramenopiles</taxon>
        <taxon>Ochrophyta</taxon>
        <taxon>Bolidophyceae</taxon>
        <taxon>Parmales</taxon>
        <taxon>Triparmaceae</taxon>
        <taxon>Tetraparma</taxon>
    </lineage>
</organism>
<dbReference type="InterPro" id="IPR017106">
    <property type="entry name" value="Coatomer_gsu"/>
</dbReference>
<name>A0ABQ6MHZ4_9STRA</name>